<evidence type="ECO:0000313" key="2">
    <source>
        <dbReference type="EMBL" id="VDL69467.1"/>
    </source>
</evidence>
<organism evidence="4">
    <name type="scientific">Nippostrongylus brasiliensis</name>
    <name type="common">Rat hookworm</name>
    <dbReference type="NCBI Taxonomy" id="27835"/>
    <lineage>
        <taxon>Eukaryota</taxon>
        <taxon>Metazoa</taxon>
        <taxon>Ecdysozoa</taxon>
        <taxon>Nematoda</taxon>
        <taxon>Chromadorea</taxon>
        <taxon>Rhabditida</taxon>
        <taxon>Rhabditina</taxon>
        <taxon>Rhabditomorpha</taxon>
        <taxon>Strongyloidea</taxon>
        <taxon>Heligmosomidae</taxon>
        <taxon>Nippostrongylus</taxon>
    </lineage>
</organism>
<dbReference type="Proteomes" id="UP000271162">
    <property type="component" value="Unassembled WGS sequence"/>
</dbReference>
<evidence type="ECO:0000256" key="1">
    <source>
        <dbReference type="SAM" id="MobiDB-lite"/>
    </source>
</evidence>
<feature type="compositionally biased region" description="Polar residues" evidence="1">
    <location>
        <begin position="85"/>
        <end position="101"/>
    </location>
</feature>
<reference evidence="2 3" key="2">
    <citation type="submission" date="2018-11" db="EMBL/GenBank/DDBJ databases">
        <authorList>
            <consortium name="Pathogen Informatics"/>
        </authorList>
    </citation>
    <scope>NUCLEOTIDE SEQUENCE [LARGE SCALE GENOMIC DNA]</scope>
</reference>
<protein>
    <submittedName>
        <fullName evidence="4">Spindle and centriole-associated protein 1</fullName>
    </submittedName>
</protein>
<feature type="region of interest" description="Disordered" evidence="1">
    <location>
        <begin position="85"/>
        <end position="116"/>
    </location>
</feature>
<feature type="compositionally biased region" description="Basic and acidic residues" evidence="1">
    <location>
        <begin position="102"/>
        <end position="116"/>
    </location>
</feature>
<proteinExistence type="predicted"/>
<accession>A0A0N4XTF5</accession>
<gene>
    <name evidence="2" type="ORF">NBR_LOCUS5878</name>
</gene>
<evidence type="ECO:0000313" key="4">
    <source>
        <dbReference type="WBParaSite" id="NBR_0000587701-mRNA-1"/>
    </source>
</evidence>
<sequence length="265" mass="29759">MAFADKLFYDIQSSNLTLRSDLREIQTKLDEIKNKVHSRGRGVCSLHLALCNTNKHVFDMRDQMDKLQEYLLDIGREIHGMNTSSGITEESDMSSLQSHTQYCDEHADDQDGSRKGTLSEKKMILPDAQDDCVESADQPHSPVAEAPCLPEVVIDQQEEVSTIYCDSHRSDTISFSGTSSFKTSLAFVINRWKHRPKVVQEQKPSSPSTYFDGGVDVLKFAIAPLLNNFCRFEKGAVSMLPVFMMDPSVSCSQYCFATSEEMTTC</sequence>
<evidence type="ECO:0000313" key="3">
    <source>
        <dbReference type="Proteomes" id="UP000271162"/>
    </source>
</evidence>
<dbReference type="AlphaFoldDB" id="A0A0N4XTF5"/>
<dbReference type="WBParaSite" id="NBR_0000587701-mRNA-1">
    <property type="protein sequence ID" value="NBR_0000587701-mRNA-1"/>
    <property type="gene ID" value="NBR_0000587701"/>
</dbReference>
<name>A0A0N4XTF5_NIPBR</name>
<keyword evidence="3" id="KW-1185">Reference proteome</keyword>
<reference evidence="4" key="1">
    <citation type="submission" date="2017-02" db="UniProtKB">
        <authorList>
            <consortium name="WormBaseParasite"/>
        </authorList>
    </citation>
    <scope>IDENTIFICATION</scope>
</reference>
<dbReference type="EMBL" id="UYSL01019762">
    <property type="protein sequence ID" value="VDL69467.1"/>
    <property type="molecule type" value="Genomic_DNA"/>
</dbReference>